<dbReference type="SUPFAM" id="SSF55846">
    <property type="entry name" value="N-acetylmuramoyl-L-alanine amidase-like"/>
    <property type="match status" value="1"/>
</dbReference>
<dbReference type="RefSeq" id="WP_100792722.1">
    <property type="nucleotide sequence ID" value="NZ_FOMX01000002.1"/>
</dbReference>
<dbReference type="AlphaFoldDB" id="A0A1I1T9D3"/>
<evidence type="ECO:0000256" key="3">
    <source>
        <dbReference type="ARBA" id="ARBA00022801"/>
    </source>
</evidence>
<protein>
    <recommendedName>
        <fullName evidence="2">N-acetylmuramoyl-L-alanine amidase</fullName>
        <ecNumber evidence="2">3.5.1.28</ecNumber>
    </recommendedName>
</protein>
<dbReference type="STRING" id="54.SAMN02745121_00572"/>
<dbReference type="GO" id="GO:0071555">
    <property type="term" value="P:cell wall organization"/>
    <property type="evidence" value="ECO:0007669"/>
    <property type="project" value="UniProtKB-KW"/>
</dbReference>
<keyword evidence="3" id="KW-0378">Hydrolase</keyword>
<evidence type="ECO:0000313" key="7">
    <source>
        <dbReference type="EMBL" id="SFD55247.1"/>
    </source>
</evidence>
<evidence type="ECO:0000256" key="5">
    <source>
        <dbReference type="SAM" id="MobiDB-lite"/>
    </source>
</evidence>
<dbReference type="Gene3D" id="3.40.80.10">
    <property type="entry name" value="Peptidoglycan recognition protein-like"/>
    <property type="match status" value="1"/>
</dbReference>
<dbReference type="EC" id="3.5.1.28" evidence="2"/>
<evidence type="ECO:0000259" key="6">
    <source>
        <dbReference type="SMART" id="SM00644"/>
    </source>
</evidence>
<dbReference type="PANTHER" id="PTHR30417:SF1">
    <property type="entry name" value="N-ACETYLMURAMOYL-L-ALANINE AMIDASE AMID"/>
    <property type="match status" value="1"/>
</dbReference>
<dbReference type="GO" id="GO:0009253">
    <property type="term" value="P:peptidoglycan catabolic process"/>
    <property type="evidence" value="ECO:0007669"/>
    <property type="project" value="InterPro"/>
</dbReference>
<dbReference type="PANTHER" id="PTHR30417">
    <property type="entry name" value="N-ACETYLMURAMOYL-L-ALANINE AMIDASE AMID"/>
    <property type="match status" value="1"/>
</dbReference>
<comment type="catalytic activity">
    <reaction evidence="1">
        <text>Hydrolyzes the link between N-acetylmuramoyl residues and L-amino acid residues in certain cell-wall glycopeptides.</text>
        <dbReference type="EC" id="3.5.1.28"/>
    </reaction>
</comment>
<proteinExistence type="predicted"/>
<dbReference type="GO" id="GO:0009254">
    <property type="term" value="P:peptidoglycan turnover"/>
    <property type="evidence" value="ECO:0007669"/>
    <property type="project" value="TreeGrafter"/>
</dbReference>
<name>A0A1I1T9D3_9BACT</name>
<dbReference type="Pfam" id="PF01510">
    <property type="entry name" value="Amidase_2"/>
    <property type="match status" value="1"/>
</dbReference>
<dbReference type="InterPro" id="IPR036505">
    <property type="entry name" value="Amidase/PGRP_sf"/>
</dbReference>
<gene>
    <name evidence="7" type="ORF">SAMN02745121_00572</name>
</gene>
<feature type="region of interest" description="Disordered" evidence="5">
    <location>
        <begin position="1"/>
        <end position="39"/>
    </location>
</feature>
<feature type="domain" description="N-acetylmuramoyl-L-alanine amidase" evidence="6">
    <location>
        <begin position="62"/>
        <end position="197"/>
    </location>
</feature>
<reference evidence="8" key="1">
    <citation type="submission" date="2016-10" db="EMBL/GenBank/DDBJ databases">
        <authorList>
            <person name="Varghese N."/>
            <person name="Submissions S."/>
        </authorList>
    </citation>
    <scope>NUCLEOTIDE SEQUENCE [LARGE SCALE GENOMIC DNA]</scope>
    <source>
        <strain evidence="8">ATCC 25963</strain>
    </source>
</reference>
<dbReference type="InterPro" id="IPR051206">
    <property type="entry name" value="NAMLAA_amidase_2"/>
</dbReference>
<evidence type="ECO:0000313" key="8">
    <source>
        <dbReference type="Proteomes" id="UP000199400"/>
    </source>
</evidence>
<keyword evidence="4" id="KW-0961">Cell wall biogenesis/degradation</keyword>
<feature type="compositionally biased region" description="Pro residues" evidence="5">
    <location>
        <begin position="14"/>
        <end position="34"/>
    </location>
</feature>
<evidence type="ECO:0000256" key="2">
    <source>
        <dbReference type="ARBA" id="ARBA00011901"/>
    </source>
</evidence>
<dbReference type="EMBL" id="FOMX01000002">
    <property type="protein sequence ID" value="SFD55247.1"/>
    <property type="molecule type" value="Genomic_DNA"/>
</dbReference>
<dbReference type="SMART" id="SM00644">
    <property type="entry name" value="Ami_2"/>
    <property type="match status" value="1"/>
</dbReference>
<feature type="compositionally biased region" description="Basic and acidic residues" evidence="5">
    <location>
        <begin position="1"/>
        <end position="13"/>
    </location>
</feature>
<sequence>MPDELGPDKHVPKDSPPAAPPAPPDKSAPPPAEPPLAIVDRPITYDEARMARTIAYRRAHQDPAASGVEIEPRMIILHHTGGGSADATWRYFDRPTIESARKTIADAGDLNVSSQFLVDRDGTIFRLMPETSMARHCVGLNHVAIGVENVGDLDQHPLTDAQVEADAALVRHLKARFPAITHLIGHHEYLAMEGHPYFLERDPKYRTRKADPGPAFMTKVRARVADLGLEGPLVR</sequence>
<evidence type="ECO:0000256" key="1">
    <source>
        <dbReference type="ARBA" id="ARBA00001561"/>
    </source>
</evidence>
<accession>A0A1I1T9D3</accession>
<dbReference type="Proteomes" id="UP000199400">
    <property type="component" value="Unassembled WGS sequence"/>
</dbReference>
<dbReference type="CDD" id="cd06583">
    <property type="entry name" value="PGRP"/>
    <property type="match status" value="1"/>
</dbReference>
<dbReference type="InterPro" id="IPR002502">
    <property type="entry name" value="Amidase_domain"/>
</dbReference>
<dbReference type="GO" id="GO:0008745">
    <property type="term" value="F:N-acetylmuramoyl-L-alanine amidase activity"/>
    <property type="evidence" value="ECO:0007669"/>
    <property type="project" value="UniProtKB-EC"/>
</dbReference>
<organism evidence="7 8">
    <name type="scientific">Nannocystis exedens</name>
    <dbReference type="NCBI Taxonomy" id="54"/>
    <lineage>
        <taxon>Bacteria</taxon>
        <taxon>Pseudomonadati</taxon>
        <taxon>Myxococcota</taxon>
        <taxon>Polyangia</taxon>
        <taxon>Nannocystales</taxon>
        <taxon>Nannocystaceae</taxon>
        <taxon>Nannocystis</taxon>
    </lineage>
</organism>
<keyword evidence="8" id="KW-1185">Reference proteome</keyword>
<evidence type="ECO:0000256" key="4">
    <source>
        <dbReference type="ARBA" id="ARBA00023316"/>
    </source>
</evidence>